<sequence length="100" mass="11439">MHSLAWTFAGADVPHRCRLPEDLSDTSYALDDSLLTKYYNISYTPEDLSNTSYALNDSLSTNYYNESYPKCSYEGHSKCPNGFVYDNSEMTYSAIQKVYE</sequence>
<reference evidence="2" key="1">
    <citation type="submission" date="2022-11" db="UniProtKB">
        <authorList>
            <consortium name="WormBaseParasite"/>
        </authorList>
    </citation>
    <scope>IDENTIFICATION</scope>
</reference>
<evidence type="ECO:0000313" key="2">
    <source>
        <dbReference type="WBParaSite" id="ACRNAN_scaffold1877.g10717.t1"/>
    </source>
</evidence>
<organism evidence="1 2">
    <name type="scientific">Acrobeloides nanus</name>
    <dbReference type="NCBI Taxonomy" id="290746"/>
    <lineage>
        <taxon>Eukaryota</taxon>
        <taxon>Metazoa</taxon>
        <taxon>Ecdysozoa</taxon>
        <taxon>Nematoda</taxon>
        <taxon>Chromadorea</taxon>
        <taxon>Rhabditida</taxon>
        <taxon>Tylenchina</taxon>
        <taxon>Cephalobomorpha</taxon>
        <taxon>Cephaloboidea</taxon>
        <taxon>Cephalobidae</taxon>
        <taxon>Acrobeloides</taxon>
    </lineage>
</organism>
<dbReference type="WBParaSite" id="ACRNAN_scaffold1877.g10717.t1">
    <property type="protein sequence ID" value="ACRNAN_scaffold1877.g10717.t1"/>
    <property type="gene ID" value="ACRNAN_scaffold1877.g10717"/>
</dbReference>
<evidence type="ECO:0000313" key="1">
    <source>
        <dbReference type="Proteomes" id="UP000887540"/>
    </source>
</evidence>
<dbReference type="AlphaFoldDB" id="A0A914D470"/>
<dbReference type="Proteomes" id="UP000887540">
    <property type="component" value="Unplaced"/>
</dbReference>
<protein>
    <submittedName>
        <fullName evidence="2">Uncharacterized protein</fullName>
    </submittedName>
</protein>
<keyword evidence="1" id="KW-1185">Reference proteome</keyword>
<proteinExistence type="predicted"/>
<name>A0A914D470_9BILA</name>
<accession>A0A914D470</accession>